<dbReference type="AlphaFoldDB" id="F0XPD1"/>
<evidence type="ECO:0008006" key="4">
    <source>
        <dbReference type="Google" id="ProtNLM"/>
    </source>
</evidence>
<dbReference type="OrthoDB" id="428342at2759"/>
<organism evidence="3">
    <name type="scientific">Grosmannia clavigera (strain kw1407 / UAMH 11150)</name>
    <name type="common">Blue stain fungus</name>
    <name type="synonym">Graphiocladiella clavigera</name>
    <dbReference type="NCBI Taxonomy" id="655863"/>
    <lineage>
        <taxon>Eukaryota</taxon>
        <taxon>Fungi</taxon>
        <taxon>Dikarya</taxon>
        <taxon>Ascomycota</taxon>
        <taxon>Pezizomycotina</taxon>
        <taxon>Sordariomycetes</taxon>
        <taxon>Sordariomycetidae</taxon>
        <taxon>Ophiostomatales</taxon>
        <taxon>Ophiostomataceae</taxon>
        <taxon>Leptographium</taxon>
    </lineage>
</organism>
<dbReference type="Proteomes" id="UP000007796">
    <property type="component" value="Unassembled WGS sequence"/>
</dbReference>
<evidence type="ECO:0000313" key="2">
    <source>
        <dbReference type="EMBL" id="EFX00046.1"/>
    </source>
</evidence>
<dbReference type="GO" id="GO:0005794">
    <property type="term" value="C:Golgi apparatus"/>
    <property type="evidence" value="ECO:0007669"/>
    <property type="project" value="TreeGrafter"/>
</dbReference>
<proteinExistence type="predicted"/>
<feature type="region of interest" description="Disordered" evidence="1">
    <location>
        <begin position="316"/>
        <end position="336"/>
    </location>
</feature>
<dbReference type="HOGENOM" id="CLU_022275_0_0_1"/>
<dbReference type="PANTHER" id="PTHR21581">
    <property type="entry name" value="D-ALANYL-D-ALANINE CARBOXYPEPTIDASE"/>
    <property type="match status" value="1"/>
</dbReference>
<keyword evidence="3" id="KW-1185">Reference proteome</keyword>
<dbReference type="STRING" id="655863.F0XPD1"/>
<dbReference type="RefSeq" id="XP_014169528.1">
    <property type="nucleotide sequence ID" value="XM_014314053.1"/>
</dbReference>
<feature type="compositionally biased region" description="Low complexity" evidence="1">
    <location>
        <begin position="52"/>
        <end position="68"/>
    </location>
</feature>
<accession>F0XPD1</accession>
<dbReference type="SUPFAM" id="SSF48452">
    <property type="entry name" value="TPR-like"/>
    <property type="match status" value="1"/>
</dbReference>
<feature type="region of interest" description="Disordered" evidence="1">
    <location>
        <begin position="1"/>
        <end position="104"/>
    </location>
</feature>
<feature type="compositionally biased region" description="Polar residues" evidence="1">
    <location>
        <begin position="17"/>
        <end position="30"/>
    </location>
</feature>
<evidence type="ECO:0000256" key="1">
    <source>
        <dbReference type="SAM" id="MobiDB-lite"/>
    </source>
</evidence>
<dbReference type="GO" id="GO:0030008">
    <property type="term" value="C:TRAPP complex"/>
    <property type="evidence" value="ECO:0007669"/>
    <property type="project" value="TreeGrafter"/>
</dbReference>
<dbReference type="Gene3D" id="1.25.40.10">
    <property type="entry name" value="Tetratricopeptide repeat domain"/>
    <property type="match status" value="1"/>
</dbReference>
<evidence type="ECO:0000313" key="3">
    <source>
        <dbReference type="Proteomes" id="UP000007796"/>
    </source>
</evidence>
<dbReference type="PANTHER" id="PTHR21581:SF6">
    <property type="entry name" value="TRAFFICKING PROTEIN PARTICLE COMPLEX SUBUNIT 12"/>
    <property type="match status" value="1"/>
</dbReference>
<dbReference type="InterPro" id="IPR011990">
    <property type="entry name" value="TPR-like_helical_dom_sf"/>
</dbReference>
<protein>
    <recommendedName>
        <fullName evidence="4">Tetratricopeptide repeat protein 15</fullName>
    </recommendedName>
</protein>
<reference evidence="2 3" key="1">
    <citation type="journal article" date="2011" name="Proc. Natl. Acad. Sci. U.S.A.">
        <title>Genome and transcriptome analyses of the mountain pine beetle-fungal symbiont Grosmannia clavigera, a lodgepole pine pathogen.</title>
        <authorList>
            <person name="DiGuistini S."/>
            <person name="Wang Y."/>
            <person name="Liao N.Y."/>
            <person name="Taylor G."/>
            <person name="Tanguay P."/>
            <person name="Feau N."/>
            <person name="Henrissat B."/>
            <person name="Chan S.K."/>
            <person name="Hesse-Orce U."/>
            <person name="Alamouti S.M."/>
            <person name="Tsui C.K.M."/>
            <person name="Docking R.T."/>
            <person name="Levasseur A."/>
            <person name="Haridas S."/>
            <person name="Robertson G."/>
            <person name="Birol I."/>
            <person name="Holt R.A."/>
            <person name="Marra M.A."/>
            <person name="Hamelin R.C."/>
            <person name="Hirst M."/>
            <person name="Jones S.J.M."/>
            <person name="Bohlmann J."/>
            <person name="Breuil C."/>
        </authorList>
    </citation>
    <scope>NUCLEOTIDE SEQUENCE [LARGE SCALE GENOMIC DNA]</scope>
    <source>
        <strain evidence="3">kw1407 / UAMH 11150</strain>
    </source>
</reference>
<dbReference type="eggNOG" id="KOG2796">
    <property type="taxonomic scope" value="Eukaryota"/>
</dbReference>
<feature type="compositionally biased region" description="Basic and acidic residues" evidence="1">
    <location>
        <begin position="322"/>
        <end position="331"/>
    </location>
</feature>
<dbReference type="EMBL" id="GL629801">
    <property type="protein sequence ID" value="EFX00046.1"/>
    <property type="molecule type" value="Genomic_DNA"/>
</dbReference>
<sequence length="506" mass="54387">MDKPAQSVPIRGHARNKSSTVATRPRSSTKGPLDMEDKNVPVSVATQQPERAAAAASSPASMSMLSPSNRRQSRSPALSPGLRSPLPHLPATRSAMGGATTAEAPRPKDFSFLLKPAIYHPLSMASLPPPFRSSPQQPAPDTPLADLLTAGQFRAAAIVAAQQLTGLGGGSEDEKERAIDPTDHGRIFGLLYTRLACLVLIDAMPLAAQEGRALEDLNSSFYYDAATGEHLVPWELRVLNVRLQALGFGDPRRAIMSYYDLARESRRRAAAALARHDHSASELWKGRLAELGLKVAGALIEMDDMAGAAAHLTSMAGGGGRDGPETGIGRDDETEAGLITTRGRHPVPNRRLEAARALLWLHIGDVEAARAEMHRVASVAAADPSADDNDLGPRIVSALCDMADDDYASALVTWRDLHRDAPADEMIGVNLAVCLLYVGQMQEGRAVLESLVDAGYSSHTLLFNLSTMYELCSDRSKSLKQQLAQRMADRTPSTDGWERVNADFKL</sequence>
<gene>
    <name evidence="2" type="ORF">CMQ_7048</name>
</gene>
<name>F0XPD1_GROCL</name>
<dbReference type="InParanoid" id="F0XPD1"/>
<dbReference type="GeneID" id="25980549"/>